<protein>
    <submittedName>
        <fullName evidence="1">Uncharacterized protein</fullName>
    </submittedName>
</protein>
<reference evidence="1" key="1">
    <citation type="journal article" date="2014" name="Int. J. Syst. Evol. Microbiol.">
        <title>Complete genome sequence of Corynebacterium casei LMG S-19264T (=DSM 44701T), isolated from a smear-ripened cheese.</title>
        <authorList>
            <consortium name="US DOE Joint Genome Institute (JGI-PGF)"/>
            <person name="Walter F."/>
            <person name="Albersmeier A."/>
            <person name="Kalinowski J."/>
            <person name="Ruckert C."/>
        </authorList>
    </citation>
    <scope>NUCLEOTIDE SEQUENCE</scope>
    <source>
        <strain evidence="1">KCTC 42650</strain>
    </source>
</reference>
<dbReference type="EMBL" id="BNCJ01000050">
    <property type="protein sequence ID" value="GHF75960.1"/>
    <property type="molecule type" value="Genomic_DNA"/>
</dbReference>
<dbReference type="Proteomes" id="UP000626220">
    <property type="component" value="Unassembled WGS sequence"/>
</dbReference>
<proteinExistence type="predicted"/>
<name>A0A8J3H3B9_9RHOB</name>
<gene>
    <name evidence="1" type="ORF">GCM10017056_52910</name>
</gene>
<evidence type="ECO:0000313" key="1">
    <source>
        <dbReference type="EMBL" id="GHF75960.1"/>
    </source>
</evidence>
<keyword evidence="2" id="KW-1185">Reference proteome</keyword>
<dbReference type="RefSeq" id="WP_189683133.1">
    <property type="nucleotide sequence ID" value="NZ_BNCJ01000050.1"/>
</dbReference>
<reference evidence="1" key="2">
    <citation type="submission" date="2020-09" db="EMBL/GenBank/DDBJ databases">
        <authorList>
            <person name="Sun Q."/>
            <person name="Kim S."/>
        </authorList>
    </citation>
    <scope>NUCLEOTIDE SEQUENCE</scope>
    <source>
        <strain evidence="1">KCTC 42650</strain>
    </source>
</reference>
<accession>A0A8J3H3B9</accession>
<comment type="caution">
    <text evidence="1">The sequence shown here is derived from an EMBL/GenBank/DDBJ whole genome shotgun (WGS) entry which is preliminary data.</text>
</comment>
<organism evidence="1 2">
    <name type="scientific">Seohaeicola zhoushanensis</name>
    <dbReference type="NCBI Taxonomy" id="1569283"/>
    <lineage>
        <taxon>Bacteria</taxon>
        <taxon>Pseudomonadati</taxon>
        <taxon>Pseudomonadota</taxon>
        <taxon>Alphaproteobacteria</taxon>
        <taxon>Rhodobacterales</taxon>
        <taxon>Roseobacteraceae</taxon>
        <taxon>Seohaeicola</taxon>
    </lineage>
</organism>
<dbReference type="AlphaFoldDB" id="A0A8J3H3B9"/>
<evidence type="ECO:0000313" key="2">
    <source>
        <dbReference type="Proteomes" id="UP000626220"/>
    </source>
</evidence>
<sequence>MHNPNFHLIDRCYAEPFGQETMARFLAAHGTRMGATPLPPEIKPGKPREAFRNAWDLALTSRADYWEGYAWHPECGALPFHHAWCVDPRSGVVRDTTWRDVEGAVYLGVGIPTERLCTNLNASGIFGILDKGVGFEHGTVEDLWGWVDQFRPAALRDRPRLAS</sequence>